<dbReference type="RefSeq" id="XP_007396336.1">
    <property type="nucleotide sequence ID" value="XM_007396274.1"/>
</dbReference>
<dbReference type="Proteomes" id="UP000008370">
    <property type="component" value="Unassembled WGS sequence"/>
</dbReference>
<dbReference type="InParanoid" id="K5W9Z7"/>
<proteinExistence type="predicted"/>
<dbReference type="HOGENOM" id="CLU_2027552_0_0_1"/>
<dbReference type="KEGG" id="pco:PHACADRAFT_257060"/>
<keyword evidence="2" id="KW-1185">Reference proteome</keyword>
<dbReference type="EMBL" id="JH930472">
    <property type="protein sequence ID" value="EKM56035.1"/>
    <property type="molecule type" value="Genomic_DNA"/>
</dbReference>
<evidence type="ECO:0000313" key="1">
    <source>
        <dbReference type="EMBL" id="EKM56035.1"/>
    </source>
</evidence>
<accession>K5W9Z7</accession>
<organism evidence="1 2">
    <name type="scientific">Phanerochaete carnosa (strain HHB-10118-sp)</name>
    <name type="common">White-rot fungus</name>
    <name type="synonym">Peniophora carnosa</name>
    <dbReference type="NCBI Taxonomy" id="650164"/>
    <lineage>
        <taxon>Eukaryota</taxon>
        <taxon>Fungi</taxon>
        <taxon>Dikarya</taxon>
        <taxon>Basidiomycota</taxon>
        <taxon>Agaricomycotina</taxon>
        <taxon>Agaricomycetes</taxon>
        <taxon>Polyporales</taxon>
        <taxon>Phanerochaetaceae</taxon>
        <taxon>Phanerochaete</taxon>
    </lineage>
</organism>
<name>K5W9Z7_PHACS</name>
<dbReference type="AlphaFoldDB" id="K5W9Z7"/>
<feature type="non-terminal residue" evidence="1">
    <location>
        <position position="1"/>
    </location>
</feature>
<evidence type="ECO:0000313" key="2">
    <source>
        <dbReference type="Proteomes" id="UP000008370"/>
    </source>
</evidence>
<dbReference type="GeneID" id="18916743"/>
<protein>
    <submittedName>
        <fullName evidence="1">Uncharacterized protein</fullName>
    </submittedName>
</protein>
<reference evidence="1 2" key="1">
    <citation type="journal article" date="2012" name="BMC Genomics">
        <title>Comparative genomics of the white-rot fungi, Phanerochaete carnosa and P. chrysosporium, to elucidate the genetic basis of the distinct wood types they colonize.</title>
        <authorList>
            <person name="Suzuki H."/>
            <person name="MacDonald J."/>
            <person name="Syed K."/>
            <person name="Salamov A."/>
            <person name="Hori C."/>
            <person name="Aerts A."/>
            <person name="Henrissat B."/>
            <person name="Wiebenga A."/>
            <person name="vanKuyk P.A."/>
            <person name="Barry K."/>
            <person name="Lindquist E."/>
            <person name="LaButti K."/>
            <person name="Lapidus A."/>
            <person name="Lucas S."/>
            <person name="Coutinho P."/>
            <person name="Gong Y."/>
            <person name="Samejima M."/>
            <person name="Mahadevan R."/>
            <person name="Abou-Zaid M."/>
            <person name="de Vries R.P."/>
            <person name="Igarashi K."/>
            <person name="Yadav J.S."/>
            <person name="Grigoriev I.V."/>
            <person name="Master E.R."/>
        </authorList>
    </citation>
    <scope>NUCLEOTIDE SEQUENCE [LARGE SCALE GENOMIC DNA]</scope>
    <source>
        <strain evidence="1 2">HHB-10118-sp</strain>
    </source>
</reference>
<sequence>MWISQPGQPRQLHQPRSLKASGTHVLFGEGSRQDNKSKPTLQESAVQRLFLALNAMELGANQTEHQGRSAQELSLVNVVLRHSFSSCALKGYLDDAQHGWVQRTDYANVAEDLEVYDQKASI</sequence>
<gene>
    <name evidence="1" type="ORF">PHACADRAFT_257060</name>
</gene>